<proteinExistence type="predicted"/>
<gene>
    <name evidence="2" type="ORF">NCTC10194_00116</name>
</gene>
<evidence type="ECO:0000313" key="2">
    <source>
        <dbReference type="EMBL" id="VEU70118.1"/>
    </source>
</evidence>
<keyword evidence="1" id="KW-0812">Transmembrane</keyword>
<dbReference type="RefSeq" id="WP_027333613.1">
    <property type="nucleotide sequence ID" value="NZ_LR215024.1"/>
</dbReference>
<organism evidence="2 3">
    <name type="scientific">Mycoplasmopsis glycophila</name>
    <dbReference type="NCBI Taxonomy" id="171285"/>
    <lineage>
        <taxon>Bacteria</taxon>
        <taxon>Bacillati</taxon>
        <taxon>Mycoplasmatota</taxon>
        <taxon>Mycoplasmoidales</taxon>
        <taxon>Metamycoplasmataceae</taxon>
        <taxon>Mycoplasmopsis</taxon>
    </lineage>
</organism>
<name>A0A449AUF7_9BACT</name>
<reference evidence="2 3" key="1">
    <citation type="submission" date="2019-01" db="EMBL/GenBank/DDBJ databases">
        <authorList>
            <consortium name="Pathogen Informatics"/>
        </authorList>
    </citation>
    <scope>NUCLEOTIDE SEQUENCE [LARGE SCALE GENOMIC DNA]</scope>
    <source>
        <strain evidence="2 3">NCTC10194</strain>
    </source>
</reference>
<keyword evidence="1" id="KW-1133">Transmembrane helix</keyword>
<keyword evidence="3" id="KW-1185">Reference proteome</keyword>
<feature type="transmembrane region" description="Helical" evidence="1">
    <location>
        <begin position="20"/>
        <end position="44"/>
    </location>
</feature>
<evidence type="ECO:0000313" key="3">
    <source>
        <dbReference type="Proteomes" id="UP000290815"/>
    </source>
</evidence>
<evidence type="ECO:0000256" key="1">
    <source>
        <dbReference type="SAM" id="Phobius"/>
    </source>
</evidence>
<accession>A0A449AUF7</accession>
<keyword evidence="1" id="KW-0472">Membrane</keyword>
<dbReference type="EMBL" id="LR215024">
    <property type="protein sequence ID" value="VEU70118.1"/>
    <property type="molecule type" value="Genomic_DNA"/>
</dbReference>
<dbReference type="KEGG" id="mgly:NCTC10194_00116"/>
<dbReference type="AlphaFoldDB" id="A0A449AUF7"/>
<sequence length="82" mass="9046">MKLQELEKVKKENYKDLSVGFAITTFTANLVALISAIAPLVGLIKTSLASHGEIKDKFVHYKWQLGKDGASKSPTDTFTTFD</sequence>
<protein>
    <submittedName>
        <fullName evidence="2">Uncharacterized protein</fullName>
    </submittedName>
</protein>
<dbReference type="Proteomes" id="UP000290815">
    <property type="component" value="Chromosome"/>
</dbReference>